<sequence length="119" mass="12753">MKLRSWAATAVLSVTAVLLPAANAVAAPTDGPPGCPGGSVCFWNGVDFRGYGWEWTAGSGYRDLPSELHDNVGSFVADTDACFINWNPKETRQVRSGDWRRSYEDDIGGRIDGVNGGNC</sequence>
<protein>
    <recommendedName>
        <fullName evidence="4">Peptidase inhibitor family I36</fullName>
    </recommendedName>
</protein>
<evidence type="ECO:0008006" key="4">
    <source>
        <dbReference type="Google" id="ProtNLM"/>
    </source>
</evidence>
<evidence type="ECO:0000313" key="2">
    <source>
        <dbReference type="EMBL" id="GAA2251976.1"/>
    </source>
</evidence>
<dbReference type="EMBL" id="BAAATR010000016">
    <property type="protein sequence ID" value="GAA2251976.1"/>
    <property type="molecule type" value="Genomic_DNA"/>
</dbReference>
<comment type="caution">
    <text evidence="2">The sequence shown here is derived from an EMBL/GenBank/DDBJ whole genome shotgun (WGS) entry which is preliminary data.</text>
</comment>
<gene>
    <name evidence="2" type="ORF">GCM10010430_38990</name>
</gene>
<reference evidence="2 3" key="1">
    <citation type="journal article" date="2019" name="Int. J. Syst. Evol. Microbiol.">
        <title>The Global Catalogue of Microorganisms (GCM) 10K type strain sequencing project: providing services to taxonomists for standard genome sequencing and annotation.</title>
        <authorList>
            <consortium name="The Broad Institute Genomics Platform"/>
            <consortium name="The Broad Institute Genome Sequencing Center for Infectious Disease"/>
            <person name="Wu L."/>
            <person name="Ma J."/>
        </authorList>
    </citation>
    <scope>NUCLEOTIDE SEQUENCE [LARGE SCALE GENOMIC DNA]</scope>
    <source>
        <strain evidence="2 3">JCM 7356</strain>
    </source>
</reference>
<dbReference type="Pfam" id="PF03995">
    <property type="entry name" value="Inhibitor_I36"/>
    <property type="match status" value="1"/>
</dbReference>
<feature type="signal peptide" evidence="1">
    <location>
        <begin position="1"/>
        <end position="26"/>
    </location>
</feature>
<name>A0ABN3E9F9_9ACTN</name>
<proteinExistence type="predicted"/>
<dbReference type="RefSeq" id="WP_344637702.1">
    <property type="nucleotide sequence ID" value="NZ_BAAATR010000016.1"/>
</dbReference>
<evidence type="ECO:0000256" key="1">
    <source>
        <dbReference type="SAM" id="SignalP"/>
    </source>
</evidence>
<feature type="chain" id="PRO_5045200967" description="Peptidase inhibitor family I36" evidence="1">
    <location>
        <begin position="27"/>
        <end position="119"/>
    </location>
</feature>
<organism evidence="2 3">
    <name type="scientific">Kitasatospora cystarginea</name>
    <dbReference type="NCBI Taxonomy" id="58350"/>
    <lineage>
        <taxon>Bacteria</taxon>
        <taxon>Bacillati</taxon>
        <taxon>Actinomycetota</taxon>
        <taxon>Actinomycetes</taxon>
        <taxon>Kitasatosporales</taxon>
        <taxon>Streptomycetaceae</taxon>
        <taxon>Kitasatospora</taxon>
    </lineage>
</organism>
<keyword evidence="3" id="KW-1185">Reference proteome</keyword>
<keyword evidence="1" id="KW-0732">Signal</keyword>
<evidence type="ECO:0000313" key="3">
    <source>
        <dbReference type="Proteomes" id="UP001500305"/>
    </source>
</evidence>
<accession>A0ABN3E9F9</accession>
<dbReference type="Proteomes" id="UP001500305">
    <property type="component" value="Unassembled WGS sequence"/>
</dbReference>